<reference evidence="2 3" key="1">
    <citation type="submission" date="2019-10" db="EMBL/GenBank/DDBJ databases">
        <title>Alcanivorax sp.PA15-N-34 draft genome sequence.</title>
        <authorList>
            <person name="Liao X."/>
            <person name="Shao Z."/>
        </authorList>
    </citation>
    <scope>NUCLEOTIDE SEQUENCE [LARGE SCALE GENOMIC DNA]</scope>
    <source>
        <strain evidence="2 3">PA15-N-34</strain>
    </source>
</reference>
<accession>A0A6N7LVE4</accession>
<sequence>MNIYAIVASAVLSSLFTLIVVAAWGHFYFQPRLRDTLQRELDEQVESAAQVISERVEEGVRRGLVEGVRNLPSREVLEGASRSLARSGAELVSERLGQIFGGPRKDRKE</sequence>
<feature type="transmembrane region" description="Helical" evidence="1">
    <location>
        <begin position="6"/>
        <end position="29"/>
    </location>
</feature>
<organism evidence="2 3">
    <name type="scientific">Alcanivorax sediminis</name>
    <dbReference type="NCBI Taxonomy" id="2663008"/>
    <lineage>
        <taxon>Bacteria</taxon>
        <taxon>Pseudomonadati</taxon>
        <taxon>Pseudomonadota</taxon>
        <taxon>Gammaproteobacteria</taxon>
        <taxon>Oceanospirillales</taxon>
        <taxon>Alcanivoracaceae</taxon>
        <taxon>Alcanivorax</taxon>
    </lineage>
</organism>
<dbReference type="EMBL" id="WIRE01000001">
    <property type="protein sequence ID" value="MQX54332.1"/>
    <property type="molecule type" value="Genomic_DNA"/>
</dbReference>
<comment type="caution">
    <text evidence="2">The sequence shown here is derived from an EMBL/GenBank/DDBJ whole genome shotgun (WGS) entry which is preliminary data.</text>
</comment>
<proteinExistence type="predicted"/>
<dbReference type="AlphaFoldDB" id="A0A6N7LVE4"/>
<keyword evidence="1" id="KW-0472">Membrane</keyword>
<evidence type="ECO:0000313" key="3">
    <source>
        <dbReference type="Proteomes" id="UP000469421"/>
    </source>
</evidence>
<evidence type="ECO:0000313" key="2">
    <source>
        <dbReference type="EMBL" id="MQX54332.1"/>
    </source>
</evidence>
<keyword evidence="1" id="KW-0812">Transmembrane</keyword>
<keyword evidence="1" id="KW-1133">Transmembrane helix</keyword>
<gene>
    <name evidence="2" type="ORF">GFN93_13835</name>
</gene>
<protein>
    <submittedName>
        <fullName evidence="2">Uncharacterized protein</fullName>
    </submittedName>
</protein>
<dbReference type="Proteomes" id="UP000469421">
    <property type="component" value="Unassembled WGS sequence"/>
</dbReference>
<evidence type="ECO:0000256" key="1">
    <source>
        <dbReference type="SAM" id="Phobius"/>
    </source>
</evidence>
<keyword evidence="3" id="KW-1185">Reference proteome</keyword>
<dbReference type="RefSeq" id="WP_153501612.1">
    <property type="nucleotide sequence ID" value="NZ_JBMZXE010000151.1"/>
</dbReference>
<name>A0A6N7LVE4_9GAMM</name>